<dbReference type="AlphaFoldDB" id="A0A117I972"/>
<dbReference type="EMBL" id="BCSY01000035">
    <property type="protein sequence ID" value="GAS94384.1"/>
    <property type="molecule type" value="Genomic_DNA"/>
</dbReference>
<gene>
    <name evidence="2" type="ORF">RMCC_1350</name>
</gene>
<proteinExistence type="predicted"/>
<comment type="caution">
    <text evidence="2">The sequence shown here is derived from an EMBL/GenBank/DDBJ whole genome shotgun (WGS) entry which is preliminary data.</text>
</comment>
<reference evidence="3" key="2">
    <citation type="submission" date="2016-02" db="EMBL/GenBank/DDBJ databases">
        <title>Draft genome sequence of five rapidly growing Mycobacterium species.</title>
        <authorList>
            <person name="Katahira K."/>
            <person name="Gotou Y."/>
            <person name="Iida K."/>
            <person name="Ogura Y."/>
            <person name="Hayashi T."/>
        </authorList>
    </citation>
    <scope>NUCLEOTIDE SEQUENCE [LARGE SCALE GENOMIC DNA]</scope>
    <source>
        <strain evidence="3">JCM15298</strain>
    </source>
</reference>
<evidence type="ECO:0000313" key="2">
    <source>
        <dbReference type="EMBL" id="GAS94384.1"/>
    </source>
</evidence>
<evidence type="ECO:0000256" key="1">
    <source>
        <dbReference type="SAM" id="MobiDB-lite"/>
    </source>
</evidence>
<protein>
    <submittedName>
        <fullName evidence="2">Uncharacterized protein</fullName>
    </submittedName>
</protein>
<feature type="region of interest" description="Disordered" evidence="1">
    <location>
        <begin position="1"/>
        <end position="22"/>
    </location>
</feature>
<name>A0A117I972_MYCCR</name>
<dbReference type="STRING" id="228230.RMCC_1350"/>
<reference evidence="3" key="1">
    <citation type="journal article" date="2016" name="Genome Announc.">
        <title>Draft Genome Sequences of Five Rapidly Growing Mycobacterium Species, M. thermoresistibile, M. fortuitum subsp. acetamidolyticum, M. canariasense, M. brisbanense, and M. novocastrense.</title>
        <authorList>
            <person name="Katahira K."/>
            <person name="Ogura Y."/>
            <person name="Gotoh Y."/>
            <person name="Hayashi T."/>
        </authorList>
    </citation>
    <scope>NUCLEOTIDE SEQUENCE [LARGE SCALE GENOMIC DNA]</scope>
    <source>
        <strain evidence="3">JCM15298</strain>
    </source>
</reference>
<keyword evidence="3" id="KW-1185">Reference proteome</keyword>
<accession>A0A117I972</accession>
<organism evidence="2 3">
    <name type="scientific">Mycolicibacterium canariasense</name>
    <name type="common">Mycobacterium canariasense</name>
    <dbReference type="NCBI Taxonomy" id="228230"/>
    <lineage>
        <taxon>Bacteria</taxon>
        <taxon>Bacillati</taxon>
        <taxon>Actinomycetota</taxon>
        <taxon>Actinomycetes</taxon>
        <taxon>Mycobacteriales</taxon>
        <taxon>Mycobacteriaceae</taxon>
        <taxon>Mycolicibacterium</taxon>
    </lineage>
</organism>
<dbReference type="RefSeq" id="WP_062655695.1">
    <property type="nucleotide sequence ID" value="NZ_BCSY01000035.1"/>
</dbReference>
<dbReference type="Proteomes" id="UP000069443">
    <property type="component" value="Unassembled WGS sequence"/>
</dbReference>
<evidence type="ECO:0000313" key="3">
    <source>
        <dbReference type="Proteomes" id="UP000069443"/>
    </source>
</evidence>
<sequence length="61" mass="6802">MSYRGDQTEQLAPGTRLGPDAHGVMHEITSARYDEATDTTKVTTRKLEVTGQRLRFQGGHE</sequence>